<dbReference type="Gene3D" id="3.10.350.10">
    <property type="entry name" value="LysM domain"/>
    <property type="match status" value="2"/>
</dbReference>
<keyword evidence="6" id="KW-1185">Reference proteome</keyword>
<evidence type="ECO:0000256" key="3">
    <source>
        <dbReference type="SAM" id="SignalP"/>
    </source>
</evidence>
<name>A0A6A4IJQ4_9AGAR</name>
<proteinExistence type="predicted"/>
<dbReference type="EMBL" id="ML769390">
    <property type="protein sequence ID" value="KAE9408775.1"/>
    <property type="molecule type" value="Genomic_DNA"/>
</dbReference>
<reference evidence="5" key="1">
    <citation type="journal article" date="2019" name="Environ. Microbiol.">
        <title>Fungal ecological strategies reflected in gene transcription - a case study of two litter decomposers.</title>
        <authorList>
            <person name="Barbi F."/>
            <person name="Kohler A."/>
            <person name="Barry K."/>
            <person name="Baskaran P."/>
            <person name="Daum C."/>
            <person name="Fauchery L."/>
            <person name="Ihrmark K."/>
            <person name="Kuo A."/>
            <person name="LaButti K."/>
            <person name="Lipzen A."/>
            <person name="Morin E."/>
            <person name="Grigoriev I.V."/>
            <person name="Henrissat B."/>
            <person name="Lindahl B."/>
            <person name="Martin F."/>
        </authorList>
    </citation>
    <scope>NUCLEOTIDE SEQUENCE</scope>
    <source>
        <strain evidence="5">JB14</strain>
    </source>
</reference>
<keyword evidence="1" id="KW-0147">Chitin-binding</keyword>
<protein>
    <recommendedName>
        <fullName evidence="4">LysM domain-containing protein</fullName>
    </recommendedName>
</protein>
<evidence type="ECO:0000256" key="1">
    <source>
        <dbReference type="ARBA" id="ARBA00022669"/>
    </source>
</evidence>
<accession>A0A6A4IJQ4</accession>
<sequence>MMYYSLMLQLPFCTWMGDACDMCLLGPNIIQSHPFQNPTPDLLQSYKSRPSILITPQCRFSSSPLNFSFTCYPSCLPSFHSLPGPSAFGSMTHFNVFAQNSTCATNATNYTVQQGDVCSTIASKFNITITDLEAANPVINSGCTNLAIGEVYFNVFAQNSTCATNYTVQQGDQCAAIASKFNITNADLHAANPVINTNCTNLAIGEVCISLPPPRAVHIIGIPNIGTLRTGCSCLHRSILSGPIG</sequence>
<dbReference type="InterPro" id="IPR052210">
    <property type="entry name" value="LysM1-like"/>
</dbReference>
<dbReference type="OrthoDB" id="5985073at2759"/>
<feature type="domain" description="LysM" evidence="4">
    <location>
        <begin position="164"/>
        <end position="210"/>
    </location>
</feature>
<feature type="chain" id="PRO_5025466299" description="LysM domain-containing protein" evidence="3">
    <location>
        <begin position="20"/>
        <end position="245"/>
    </location>
</feature>
<dbReference type="Proteomes" id="UP000799118">
    <property type="component" value="Unassembled WGS sequence"/>
</dbReference>
<organism evidence="5 6">
    <name type="scientific">Gymnopus androsaceus JB14</name>
    <dbReference type="NCBI Taxonomy" id="1447944"/>
    <lineage>
        <taxon>Eukaryota</taxon>
        <taxon>Fungi</taxon>
        <taxon>Dikarya</taxon>
        <taxon>Basidiomycota</taxon>
        <taxon>Agaricomycotina</taxon>
        <taxon>Agaricomycetes</taxon>
        <taxon>Agaricomycetidae</taxon>
        <taxon>Agaricales</taxon>
        <taxon>Marasmiineae</taxon>
        <taxon>Omphalotaceae</taxon>
        <taxon>Gymnopus</taxon>
    </lineage>
</organism>
<dbReference type="InterPro" id="IPR018392">
    <property type="entry name" value="LysM"/>
</dbReference>
<keyword evidence="2" id="KW-0843">Virulence</keyword>
<dbReference type="InterPro" id="IPR036779">
    <property type="entry name" value="LysM_dom_sf"/>
</dbReference>
<evidence type="ECO:0000259" key="4">
    <source>
        <dbReference type="PROSITE" id="PS51782"/>
    </source>
</evidence>
<dbReference type="SUPFAM" id="SSF54106">
    <property type="entry name" value="LysM domain"/>
    <property type="match status" value="2"/>
</dbReference>
<dbReference type="SMART" id="SM00257">
    <property type="entry name" value="LysM"/>
    <property type="match status" value="2"/>
</dbReference>
<dbReference type="CDD" id="cd00118">
    <property type="entry name" value="LysM"/>
    <property type="match status" value="2"/>
</dbReference>
<dbReference type="PROSITE" id="PS51782">
    <property type="entry name" value="LYSM"/>
    <property type="match status" value="2"/>
</dbReference>
<feature type="domain" description="LysM" evidence="4">
    <location>
        <begin position="108"/>
        <end position="154"/>
    </location>
</feature>
<dbReference type="PANTHER" id="PTHR34997">
    <property type="entry name" value="AM15"/>
    <property type="match status" value="1"/>
</dbReference>
<evidence type="ECO:0000256" key="2">
    <source>
        <dbReference type="ARBA" id="ARBA00023026"/>
    </source>
</evidence>
<dbReference type="GO" id="GO:0008061">
    <property type="term" value="F:chitin binding"/>
    <property type="evidence" value="ECO:0007669"/>
    <property type="project" value="UniProtKB-KW"/>
</dbReference>
<gene>
    <name evidence="5" type="ORF">BT96DRAFT_873427</name>
</gene>
<dbReference type="PANTHER" id="PTHR34997:SF1">
    <property type="entry name" value="PEPTIDOGLYCAN-BINDING LYSIN DOMAIN"/>
    <property type="match status" value="1"/>
</dbReference>
<dbReference type="AlphaFoldDB" id="A0A6A4IJQ4"/>
<feature type="signal peptide" evidence="3">
    <location>
        <begin position="1"/>
        <end position="19"/>
    </location>
</feature>
<keyword evidence="3" id="KW-0732">Signal</keyword>
<dbReference type="Pfam" id="PF01476">
    <property type="entry name" value="LysM"/>
    <property type="match status" value="2"/>
</dbReference>
<evidence type="ECO:0000313" key="5">
    <source>
        <dbReference type="EMBL" id="KAE9408775.1"/>
    </source>
</evidence>
<evidence type="ECO:0000313" key="6">
    <source>
        <dbReference type="Proteomes" id="UP000799118"/>
    </source>
</evidence>